<dbReference type="AlphaFoldDB" id="A0A3P5ZX28"/>
<evidence type="ECO:0000256" key="1">
    <source>
        <dbReference type="SAM" id="SignalP"/>
    </source>
</evidence>
<feature type="non-terminal residue" evidence="3">
    <location>
        <position position="1"/>
    </location>
</feature>
<protein>
    <submittedName>
        <fullName evidence="2">Uncharacterized protein</fullName>
    </submittedName>
</protein>
<dbReference type="EMBL" id="LS974617">
    <property type="protein sequence ID" value="CAG7889822.1"/>
    <property type="molecule type" value="Genomic_DNA"/>
</dbReference>
<gene>
    <name evidence="3" type="ORF">BRAA01T03622Z</name>
    <name evidence="2" type="ORF">BRAPAZ1V2_A01P38980.2</name>
</gene>
<evidence type="ECO:0000313" key="2">
    <source>
        <dbReference type="EMBL" id="CAG7889822.1"/>
    </source>
</evidence>
<feature type="chain" id="PRO_5039802034" evidence="1">
    <location>
        <begin position="16"/>
        <end position="166"/>
    </location>
</feature>
<name>A0A3P5ZX28_BRACM</name>
<proteinExistence type="predicted"/>
<organism evidence="3">
    <name type="scientific">Brassica campestris</name>
    <name type="common">Field mustard</name>
    <dbReference type="NCBI Taxonomy" id="3711"/>
    <lineage>
        <taxon>Eukaryota</taxon>
        <taxon>Viridiplantae</taxon>
        <taxon>Streptophyta</taxon>
        <taxon>Embryophyta</taxon>
        <taxon>Tracheophyta</taxon>
        <taxon>Spermatophyta</taxon>
        <taxon>Magnoliopsida</taxon>
        <taxon>eudicotyledons</taxon>
        <taxon>Gunneridae</taxon>
        <taxon>Pentapetalae</taxon>
        <taxon>rosids</taxon>
        <taxon>malvids</taxon>
        <taxon>Brassicales</taxon>
        <taxon>Brassicaceae</taxon>
        <taxon>Brassiceae</taxon>
        <taxon>Brassica</taxon>
    </lineage>
</organism>
<dbReference type="EMBL" id="LR031571">
    <property type="protein sequence ID" value="VDC77120.1"/>
    <property type="molecule type" value="Genomic_DNA"/>
</dbReference>
<sequence>YGTTLILCFIYFVICFPQSLHPLQQYQLFIFPNVEKIFVVVGNVKAIRICHRPELNSSRPKGDCLMSNKVSTKFFSKYTKCDPYQQEKLNDEINWRKGLRVRLLFRGSQQQLNLCTTLRKHHFLVCTCTLGTRTMSKKLCGRRRRTRGNWQTFNLTLTYQSLILKL</sequence>
<reference evidence="3" key="1">
    <citation type="submission" date="2018-11" db="EMBL/GenBank/DDBJ databases">
        <authorList>
            <consortium name="Genoscope - CEA"/>
            <person name="William W."/>
        </authorList>
    </citation>
    <scope>NUCLEOTIDE SEQUENCE</scope>
</reference>
<accession>A0A3P5ZX28</accession>
<dbReference type="Gramene" id="A01p38980.2_BraZ1">
    <property type="protein sequence ID" value="A01p38980.2_BraZ1.CDS"/>
    <property type="gene ID" value="A01g38980.2_BraZ1"/>
</dbReference>
<evidence type="ECO:0000313" key="3">
    <source>
        <dbReference type="EMBL" id="VDC77120.1"/>
    </source>
</evidence>
<dbReference type="Proteomes" id="UP000694005">
    <property type="component" value="Chromosome A01"/>
</dbReference>
<feature type="signal peptide" evidence="1">
    <location>
        <begin position="1"/>
        <end position="15"/>
    </location>
</feature>
<keyword evidence="1" id="KW-0732">Signal</keyword>